<evidence type="ECO:0000256" key="2">
    <source>
        <dbReference type="ARBA" id="ARBA00022525"/>
    </source>
</evidence>
<sequence>MTRYTLLGYKVTYDLADNVTSVTDTSLTVTMPDGTLPNLIYRFENPANPVPDPADEPLPLIIGDVSGMLGVDLLGPELDETDSYAGQVHFAGQTTYFISFHYGPPGQPAEDWYFRLGGALLPDFPDTADPVAAWNSFESTITGAGPVTSGPFAPGASIPLAPVSMIHSGETVTSMDPADNEVTTGGGNDYVTVGGGGYDEVRTQGGDDLVLVDGESGYTGAYVDPGTGRDVVDLSDTRSSDSYVDIAHGDGLSAGITADINGTTNVGRIDKGAGGTTTLLNPAEAILGGGLGVHGTSFADTLNVTSADRGFLQVRGLGGDDRINIGASDGTVRLDYRASPGGIVADLATGIIQDGHGGNDTVTGFAGEIRGSMHTDQITGSARDERFILMAGDDTLDGGAGRDLVRYDRNRVEAVDVDLAAGTATGIWRGTTFSHSLTRIEDVNGSLEASDMLAGNGGNNQIRGRGGNDTLLGRGGDDTLVGDGGNDSIDGGSGFDSAQFWGINRDDATITQLASGAIQVVSSLGTDTLVGIEELGFNDQAVLVNDLFPEPGTTVGGGGSDTLSGGEGNETLTSGGGDDVVDGGGGDDSIDGGGGNDTLRGGDGADSIDGGEGSDTINGGEGDDSLSGGGSPDDLRDVIYGGSGDDWIDGGAGNDQIFGMAGNDTIAGGFGVDELQGQTGDDVITGSAFSDLVYGGDGNDFVNGGFGHDRINGGTGADKFFHVGVEGHGSDWVQDYSAGEADVLLFGIASATRDDFQVNFAHTENAEGERAGDDDVMEAFVIYRPTGQIMWALVDGGGQSAINLQIGADVFDLLI</sequence>
<evidence type="ECO:0000313" key="5">
    <source>
        <dbReference type="Proteomes" id="UP001320899"/>
    </source>
</evidence>
<evidence type="ECO:0008006" key="6">
    <source>
        <dbReference type="Google" id="ProtNLM"/>
    </source>
</evidence>
<dbReference type="EMBL" id="JAOWLB010000023">
    <property type="protein sequence ID" value="MCV2890849.1"/>
    <property type="molecule type" value="Genomic_DNA"/>
</dbReference>
<dbReference type="InterPro" id="IPR050557">
    <property type="entry name" value="RTX_toxin/Mannuronan_C5-epim"/>
</dbReference>
<dbReference type="PROSITE" id="PS00330">
    <property type="entry name" value="HEMOLYSIN_CALCIUM"/>
    <property type="match status" value="3"/>
</dbReference>
<dbReference type="PRINTS" id="PR00313">
    <property type="entry name" value="CABNDNGRPT"/>
</dbReference>
<evidence type="ECO:0000256" key="3">
    <source>
        <dbReference type="SAM" id="MobiDB-lite"/>
    </source>
</evidence>
<evidence type="ECO:0000313" key="4">
    <source>
        <dbReference type="EMBL" id="MCV2890849.1"/>
    </source>
</evidence>
<evidence type="ECO:0000256" key="1">
    <source>
        <dbReference type="ARBA" id="ARBA00004613"/>
    </source>
</evidence>
<reference evidence="4 5" key="1">
    <citation type="submission" date="2022-10" db="EMBL/GenBank/DDBJ databases">
        <title>Ruegeria sp. nov., isolated from ocean surface sediments.</title>
        <authorList>
            <person name="He W."/>
            <person name="Xue H.-P."/>
            <person name="Zhang D.-F."/>
        </authorList>
    </citation>
    <scope>NUCLEOTIDE SEQUENCE [LARGE SCALE GENOMIC DNA]</scope>
    <source>
        <strain evidence="4 5">XHP0148</strain>
    </source>
</reference>
<dbReference type="Pfam" id="PF00353">
    <property type="entry name" value="HemolysinCabind"/>
    <property type="match status" value="6"/>
</dbReference>
<feature type="region of interest" description="Disordered" evidence="3">
    <location>
        <begin position="552"/>
        <end position="642"/>
    </location>
</feature>
<comment type="subcellular location">
    <subcellularLocation>
        <location evidence="1">Secreted</location>
    </subcellularLocation>
</comment>
<accession>A0ABT3AQ77</accession>
<feature type="compositionally biased region" description="Gly residues" evidence="3">
    <location>
        <begin position="554"/>
        <end position="604"/>
    </location>
</feature>
<name>A0ABT3AQ77_9RHOB</name>
<protein>
    <recommendedName>
        <fullName evidence="6">Bifunctional hemolysin/adenylate cyclase</fullName>
    </recommendedName>
</protein>
<keyword evidence="2" id="KW-0964">Secreted</keyword>
<dbReference type="RefSeq" id="WP_263830465.1">
    <property type="nucleotide sequence ID" value="NZ_JAOWLB010000023.1"/>
</dbReference>
<dbReference type="Gene3D" id="2.150.10.10">
    <property type="entry name" value="Serralysin-like metalloprotease, C-terminal"/>
    <property type="match status" value="5"/>
</dbReference>
<dbReference type="SUPFAM" id="SSF51120">
    <property type="entry name" value="beta-Roll"/>
    <property type="match status" value="4"/>
</dbReference>
<gene>
    <name evidence="4" type="ORF">OE747_21155</name>
</gene>
<dbReference type="InterPro" id="IPR001343">
    <property type="entry name" value="Hemolysn_Ca-bd"/>
</dbReference>
<comment type="caution">
    <text evidence="4">The sequence shown here is derived from an EMBL/GenBank/DDBJ whole genome shotgun (WGS) entry which is preliminary data.</text>
</comment>
<proteinExistence type="predicted"/>
<dbReference type="PANTHER" id="PTHR38340:SF1">
    <property type="entry name" value="S-LAYER PROTEIN"/>
    <property type="match status" value="1"/>
</dbReference>
<dbReference type="Proteomes" id="UP001320899">
    <property type="component" value="Unassembled WGS sequence"/>
</dbReference>
<dbReference type="InterPro" id="IPR018511">
    <property type="entry name" value="Hemolysin-typ_Ca-bd_CS"/>
</dbReference>
<keyword evidence="5" id="KW-1185">Reference proteome</keyword>
<dbReference type="PANTHER" id="PTHR38340">
    <property type="entry name" value="S-LAYER PROTEIN"/>
    <property type="match status" value="1"/>
</dbReference>
<dbReference type="InterPro" id="IPR011049">
    <property type="entry name" value="Serralysin-like_metalloprot_C"/>
</dbReference>
<organism evidence="4 5">
    <name type="scientific">Ruegeria aquimaris</name>
    <dbReference type="NCBI Taxonomy" id="2984333"/>
    <lineage>
        <taxon>Bacteria</taxon>
        <taxon>Pseudomonadati</taxon>
        <taxon>Pseudomonadota</taxon>
        <taxon>Alphaproteobacteria</taxon>
        <taxon>Rhodobacterales</taxon>
        <taxon>Roseobacteraceae</taxon>
        <taxon>Ruegeria</taxon>
    </lineage>
</organism>